<sequence length="582" mass="62316">MAAIKLTGFTGEQPRIIPRLMPAAAAQAALDTRLDDGGLTPMRKTALIATAASSALQTIYRHGVDWLGWETVVHAVPGPVASDRLYYTGDGVPKMRVGEDIYELAIDPPAVALTAATDGAGSGDVTTRVYVYTWVTSFGEESEPCPASNAIDWQPGDTITLSGFGATPADRAITHQRIYRSQTGQSGTYFYLIAERVAGTGDFTDDIAVDAFQEPLPSASWNAPPDTLEGLIALPNGMMAAFSGRDLYFCEPYRPHAWPQKYALAVDSDIVGLGAVGTTVIIMTEKHPYMAAGVTPETMQMQKMEQNLPCINARGIVDLGYAIAYPSHEGMVVVRADGAFAIATGNIFNREGWLALSPSTMIGAQLSGRYFAFYDTTATDGSIQTGALLLDLSGESFLIRTEASATAAFYEVSSGGLFFLKSGTDEIRQFDAPNAARRTQYWKSKQFVLPQPLNFGAIQIDATGIVTNQEEENLEDDIAAVIAANETLIAAGSVGGEIDGGLLDAYPLDGDMLTPIPQPSPNILTVGIYADQVRVASVTRANRPVRLPGGFLARTWEIDVFGDVQVEQIVMAQTIDELKQVA</sequence>
<protein>
    <submittedName>
        <fullName evidence="1">Uncharacterized protein</fullName>
    </submittedName>
</protein>
<evidence type="ECO:0000313" key="1">
    <source>
        <dbReference type="EMBL" id="EHK57746.1"/>
    </source>
</evidence>
<dbReference type="Proteomes" id="UP000003250">
    <property type="component" value="Unassembled WGS sequence"/>
</dbReference>
<dbReference type="EMBL" id="AHAM01000057">
    <property type="protein sequence ID" value="EHK57746.1"/>
    <property type="molecule type" value="Genomic_DNA"/>
</dbReference>
<reference evidence="1 2" key="1">
    <citation type="journal article" date="2012" name="J. Bacteriol.">
        <title>Draft Genome Sequence of Mesorhizobium alhagi CCNWXJ12-2T, a Novel Salt-Resistant Species Isolated from the Desert of Northwestern China.</title>
        <authorList>
            <person name="Zhou M."/>
            <person name="Chen W."/>
            <person name="Chen H."/>
            <person name="Wei G."/>
        </authorList>
    </citation>
    <scope>NUCLEOTIDE SEQUENCE [LARGE SCALE GENOMIC DNA]</scope>
    <source>
        <strain evidence="1 2">CCNWXJ12-2</strain>
    </source>
</reference>
<dbReference type="AlphaFoldDB" id="H0HNH4"/>
<organism evidence="1 2">
    <name type="scientific">Mesorhizobium alhagi CCNWXJ12-2</name>
    <dbReference type="NCBI Taxonomy" id="1107882"/>
    <lineage>
        <taxon>Bacteria</taxon>
        <taxon>Pseudomonadati</taxon>
        <taxon>Pseudomonadota</taxon>
        <taxon>Alphaproteobacteria</taxon>
        <taxon>Hyphomicrobiales</taxon>
        <taxon>Phyllobacteriaceae</taxon>
        <taxon>Allomesorhizobium</taxon>
    </lineage>
</organism>
<dbReference type="PATRIC" id="fig|1107882.3.peg.1655"/>
<dbReference type="OrthoDB" id="8871616at2"/>
<evidence type="ECO:0000313" key="2">
    <source>
        <dbReference type="Proteomes" id="UP000003250"/>
    </source>
</evidence>
<name>H0HNH4_9HYPH</name>
<proteinExistence type="predicted"/>
<gene>
    <name evidence="1" type="ORF">MAXJ12_08484</name>
</gene>
<dbReference type="RefSeq" id="WP_008835336.1">
    <property type="nucleotide sequence ID" value="NZ_AHAM01000057.1"/>
</dbReference>
<keyword evidence="2" id="KW-1185">Reference proteome</keyword>
<accession>H0HNH4</accession>